<dbReference type="InterPro" id="IPR037066">
    <property type="entry name" value="Plug_dom_sf"/>
</dbReference>
<evidence type="ECO:0000256" key="8">
    <source>
        <dbReference type="PROSITE-ProRule" id="PRU01360"/>
    </source>
</evidence>
<evidence type="ECO:0000256" key="3">
    <source>
        <dbReference type="ARBA" id="ARBA00022452"/>
    </source>
</evidence>
<dbReference type="Gene3D" id="2.40.170.20">
    <property type="entry name" value="TonB-dependent receptor, beta-barrel domain"/>
    <property type="match status" value="1"/>
</dbReference>
<dbReference type="PROSITE" id="PS52016">
    <property type="entry name" value="TONB_DEPENDENT_REC_3"/>
    <property type="match status" value="1"/>
</dbReference>
<feature type="domain" description="TonB-dependent receptor plug" evidence="13">
    <location>
        <begin position="59"/>
        <end position="175"/>
    </location>
</feature>
<dbReference type="Pfam" id="PF00593">
    <property type="entry name" value="TonB_dep_Rec_b-barrel"/>
    <property type="match status" value="1"/>
</dbReference>
<sequence length="800" mass="85537">MKLITGSALIALIASSSAFAQTIPIPTPPQQASADASTDTGAEDGQIVVTGTRDRSRTQFDTLAPVDVLSGDAVRSSVSGDLSDTLAQLLPSFNVQRLPAADGQAFVRPATLRGLSADQTLVLVNGKRYHRSALLGTRGAQAPDLAGIPSLAIKRIEVLRDGASAQYGSDAIAGVVNIILDDAPGMEAFGQVSQYYKGDGNEYQTGARGGIALGNRGAIVVTGEYDHSEATSRTRQRPDAIAFQAANPTLVVPNPVQRWGQPDEERIRGAIDAHYALADAATLYVFGTAQQGEGVTDFNWRNPAGTGSVYNASSAFPGFSFRNIYPVGFTPRFGTTFSDYQADGGLRGDLSDRFSYDLSAAVGRSRIAYTLNESLNASLGPASPTSFYLGQLEQREFNLNADFVYRLPVGTAHPVNVAFGAERRRETYQVSAGDPASYAIGAGAATGLAPNSNGFPGFSPSLAGIFDQTSYAGYVDLEWQPVEMVTLGAAGRYEDFSAFGDTFNYKLSARFEPIKGIAARGTYSTGFRAPTPAQLNTAQTTQGLDTTTLQVFNQGRLSPSDPLAIALGAKPLTPETSKTATAGLTFQSRFGLTGSIDIYQIDVDNRFSQSQTFAVPASFANPQRFTAVSYFTNDFDTRTRGIDAVLSYAHHVGPGRASLSLAYNYNQTKVRSGVSAAIPNETQRRIFEERLPQHNGTATVGYDIGAVSFLARGRYYGAWTDVTGNATGELFQRFGSIALFDVSASYRFDEHFTLRIGAENIANTYPAEATNQAVRGLIYSRNAPYDTDGGQYYARVGMKF</sequence>
<evidence type="ECO:0000256" key="6">
    <source>
        <dbReference type="ARBA" id="ARBA00023136"/>
    </source>
</evidence>
<dbReference type="AlphaFoldDB" id="A0A2W4Z0W6"/>
<comment type="subcellular location">
    <subcellularLocation>
        <location evidence="1 8">Cell outer membrane</location>
        <topology evidence="1 8">Multi-pass membrane protein</topology>
    </subcellularLocation>
</comment>
<evidence type="ECO:0000256" key="9">
    <source>
        <dbReference type="RuleBase" id="RU003357"/>
    </source>
</evidence>
<keyword evidence="2 8" id="KW-0813">Transport</keyword>
<evidence type="ECO:0000313" key="14">
    <source>
        <dbReference type="EMBL" id="PZO75356.1"/>
    </source>
</evidence>
<dbReference type="InterPro" id="IPR039426">
    <property type="entry name" value="TonB-dep_rcpt-like"/>
</dbReference>
<dbReference type="InterPro" id="IPR012910">
    <property type="entry name" value="Plug_dom"/>
</dbReference>
<dbReference type="Pfam" id="PF07715">
    <property type="entry name" value="Plug"/>
    <property type="match status" value="1"/>
</dbReference>
<evidence type="ECO:0000259" key="13">
    <source>
        <dbReference type="Pfam" id="PF07715"/>
    </source>
</evidence>
<name>A0A2W4Z0W6_9SPHN</name>
<dbReference type="InterPro" id="IPR036942">
    <property type="entry name" value="Beta-barrel_TonB_sf"/>
</dbReference>
<dbReference type="CDD" id="cd01347">
    <property type="entry name" value="ligand_gated_channel"/>
    <property type="match status" value="1"/>
</dbReference>
<feature type="chain" id="PRO_5015978943" evidence="11">
    <location>
        <begin position="21"/>
        <end position="800"/>
    </location>
</feature>
<dbReference type="SUPFAM" id="SSF56935">
    <property type="entry name" value="Porins"/>
    <property type="match status" value="1"/>
</dbReference>
<feature type="signal peptide" evidence="11">
    <location>
        <begin position="1"/>
        <end position="20"/>
    </location>
</feature>
<keyword evidence="6 8" id="KW-0472">Membrane</keyword>
<evidence type="ECO:0000256" key="5">
    <source>
        <dbReference type="ARBA" id="ARBA00023077"/>
    </source>
</evidence>
<dbReference type="Proteomes" id="UP000249555">
    <property type="component" value="Unassembled WGS sequence"/>
</dbReference>
<feature type="region of interest" description="Disordered" evidence="10">
    <location>
        <begin position="24"/>
        <end position="44"/>
    </location>
</feature>
<keyword evidence="4 8" id="KW-0812">Transmembrane</keyword>
<organism evidence="14 15">
    <name type="scientific">Sphingomonas taxi</name>
    <dbReference type="NCBI Taxonomy" id="1549858"/>
    <lineage>
        <taxon>Bacteria</taxon>
        <taxon>Pseudomonadati</taxon>
        <taxon>Pseudomonadota</taxon>
        <taxon>Alphaproteobacteria</taxon>
        <taxon>Sphingomonadales</taxon>
        <taxon>Sphingomonadaceae</taxon>
        <taxon>Sphingomonas</taxon>
    </lineage>
</organism>
<dbReference type="PANTHER" id="PTHR47234:SF3">
    <property type="entry name" value="SECRETIN_TONB SHORT N-TERMINAL DOMAIN-CONTAINING PROTEIN"/>
    <property type="match status" value="1"/>
</dbReference>
<keyword evidence="11" id="KW-0732">Signal</keyword>
<dbReference type="PANTHER" id="PTHR47234">
    <property type="match status" value="1"/>
</dbReference>
<evidence type="ECO:0000256" key="7">
    <source>
        <dbReference type="ARBA" id="ARBA00023237"/>
    </source>
</evidence>
<evidence type="ECO:0000256" key="10">
    <source>
        <dbReference type="SAM" id="MobiDB-lite"/>
    </source>
</evidence>
<evidence type="ECO:0000313" key="15">
    <source>
        <dbReference type="Proteomes" id="UP000249555"/>
    </source>
</evidence>
<evidence type="ECO:0000256" key="2">
    <source>
        <dbReference type="ARBA" id="ARBA00022448"/>
    </source>
</evidence>
<proteinExistence type="inferred from homology"/>
<dbReference type="EMBL" id="QFMX01000004">
    <property type="protein sequence ID" value="PZO75356.1"/>
    <property type="molecule type" value="Genomic_DNA"/>
</dbReference>
<keyword evidence="7 8" id="KW-0998">Cell outer membrane</keyword>
<dbReference type="Gene3D" id="2.170.130.10">
    <property type="entry name" value="TonB-dependent receptor, plug domain"/>
    <property type="match status" value="1"/>
</dbReference>
<evidence type="ECO:0000256" key="4">
    <source>
        <dbReference type="ARBA" id="ARBA00022692"/>
    </source>
</evidence>
<keyword evidence="5 9" id="KW-0798">TonB box</keyword>
<evidence type="ECO:0000259" key="12">
    <source>
        <dbReference type="Pfam" id="PF00593"/>
    </source>
</evidence>
<protein>
    <submittedName>
        <fullName evidence="14">TonB-dependent receptor</fullName>
    </submittedName>
</protein>
<keyword evidence="14" id="KW-0675">Receptor</keyword>
<dbReference type="GO" id="GO:0009279">
    <property type="term" value="C:cell outer membrane"/>
    <property type="evidence" value="ECO:0007669"/>
    <property type="project" value="UniProtKB-SubCell"/>
</dbReference>
<keyword evidence="3 8" id="KW-1134">Transmembrane beta strand</keyword>
<evidence type="ECO:0000256" key="11">
    <source>
        <dbReference type="SAM" id="SignalP"/>
    </source>
</evidence>
<dbReference type="InterPro" id="IPR000531">
    <property type="entry name" value="Beta-barrel_TonB"/>
</dbReference>
<feature type="domain" description="TonB-dependent receptor-like beta-barrel" evidence="12">
    <location>
        <begin position="296"/>
        <end position="761"/>
    </location>
</feature>
<reference evidence="14 15" key="1">
    <citation type="submission" date="2017-08" db="EMBL/GenBank/DDBJ databases">
        <title>Infants hospitalized years apart are colonized by the same room-sourced microbial strains.</title>
        <authorList>
            <person name="Brooks B."/>
            <person name="Olm M.R."/>
            <person name="Firek B.A."/>
            <person name="Baker R."/>
            <person name="Thomas B.C."/>
            <person name="Morowitz M.J."/>
            <person name="Banfield J.F."/>
        </authorList>
    </citation>
    <scope>NUCLEOTIDE SEQUENCE [LARGE SCALE GENOMIC DNA]</scope>
    <source>
        <strain evidence="14">S2_018_000_R3_119</strain>
    </source>
</reference>
<gene>
    <name evidence="14" type="ORF">DI640_04920</name>
</gene>
<comment type="caution">
    <text evidence="14">The sequence shown here is derived from an EMBL/GenBank/DDBJ whole genome shotgun (WGS) entry which is preliminary data.</text>
</comment>
<evidence type="ECO:0000256" key="1">
    <source>
        <dbReference type="ARBA" id="ARBA00004571"/>
    </source>
</evidence>
<comment type="similarity">
    <text evidence="8 9">Belongs to the TonB-dependent receptor family.</text>
</comment>
<accession>A0A2W4Z0W6</accession>